<gene>
    <name evidence="2" type="ORF">NS355_08010</name>
</gene>
<organism evidence="2 3">
    <name type="scientific">Sphingomonas yabuuchiae</name>
    <dbReference type="NCBI Taxonomy" id="172044"/>
    <lineage>
        <taxon>Bacteria</taxon>
        <taxon>Pseudomonadati</taxon>
        <taxon>Pseudomonadota</taxon>
        <taxon>Alphaproteobacteria</taxon>
        <taxon>Sphingomonadales</taxon>
        <taxon>Sphingomonadaceae</taxon>
        <taxon>Sphingomonas</taxon>
    </lineage>
</organism>
<protein>
    <recommendedName>
        <fullName evidence="4">Lipoprotein</fullName>
    </recommendedName>
</protein>
<accession>A0A147ITV7</accession>
<keyword evidence="1" id="KW-0732">Signal</keyword>
<name>A0A147ITV7_9SPHN</name>
<evidence type="ECO:0000256" key="1">
    <source>
        <dbReference type="SAM" id="SignalP"/>
    </source>
</evidence>
<sequence length="111" mass="12264">MRTGTSRCVRLVAAVCLIYAGTSHAAYNDNFTTRITEVLTYDNGLFLIATATMPSGQPCGVYWIVPGDVPADARQMLLSRALIAREKGELINIGYDHETCVNGWYRIHRLG</sequence>
<comment type="caution">
    <text evidence="2">The sequence shown here is derived from an EMBL/GenBank/DDBJ whole genome shotgun (WGS) entry which is preliminary data.</text>
</comment>
<proteinExistence type="predicted"/>
<evidence type="ECO:0000313" key="3">
    <source>
        <dbReference type="Proteomes" id="UP000073923"/>
    </source>
</evidence>
<dbReference type="Proteomes" id="UP000073923">
    <property type="component" value="Unassembled WGS sequence"/>
</dbReference>
<evidence type="ECO:0000313" key="2">
    <source>
        <dbReference type="EMBL" id="KTT98956.1"/>
    </source>
</evidence>
<dbReference type="EMBL" id="LDTF01000035">
    <property type="protein sequence ID" value="KTT98956.1"/>
    <property type="molecule type" value="Genomic_DNA"/>
</dbReference>
<dbReference type="PATRIC" id="fig|172044.3.peg.1393"/>
<dbReference type="AlphaFoldDB" id="A0A147ITV7"/>
<evidence type="ECO:0008006" key="4">
    <source>
        <dbReference type="Google" id="ProtNLM"/>
    </source>
</evidence>
<reference evidence="2 3" key="1">
    <citation type="journal article" date="2016" name="Front. Microbiol.">
        <title>Genomic Resource of Rice Seed Associated Bacteria.</title>
        <authorList>
            <person name="Midha S."/>
            <person name="Bansal K."/>
            <person name="Sharma S."/>
            <person name="Kumar N."/>
            <person name="Patil P.P."/>
            <person name="Chaudhry V."/>
            <person name="Patil P.B."/>
        </authorList>
    </citation>
    <scope>NUCLEOTIDE SEQUENCE [LARGE SCALE GENOMIC DNA]</scope>
    <source>
        <strain evidence="2 3">NS355</strain>
    </source>
</reference>
<feature type="signal peptide" evidence="1">
    <location>
        <begin position="1"/>
        <end position="25"/>
    </location>
</feature>
<feature type="chain" id="PRO_5007548946" description="Lipoprotein" evidence="1">
    <location>
        <begin position="26"/>
        <end position="111"/>
    </location>
</feature>